<comment type="caution">
    <text evidence="1">The sequence shown here is derived from an EMBL/GenBank/DDBJ whole genome shotgun (WGS) entry which is preliminary data.</text>
</comment>
<sequence>MSTHSNNTKYAKNEESDFVSTVYNYDWSSTSLGPMELWDTSLKNAVNLCLQSVFPTVIYIGPTYISLYNQAYRPMLKTRHPYALGKTFKDVWPELYEVVVDSLFERVRTTGKGIYNNDQLFELQRDGYIEEA</sequence>
<proteinExistence type="predicted"/>
<dbReference type="EMBL" id="CAJVPU010013301">
    <property type="protein sequence ID" value="CAG8631279.1"/>
    <property type="molecule type" value="Genomic_DNA"/>
</dbReference>
<accession>A0ACA9N7V1</accession>
<name>A0ACA9N7V1_9GLOM</name>
<dbReference type="Proteomes" id="UP000789702">
    <property type="component" value="Unassembled WGS sequence"/>
</dbReference>
<protein>
    <submittedName>
        <fullName evidence="1">13515_t:CDS:1</fullName>
    </submittedName>
</protein>
<evidence type="ECO:0000313" key="1">
    <source>
        <dbReference type="EMBL" id="CAG8631279.1"/>
    </source>
</evidence>
<feature type="non-terminal residue" evidence="1">
    <location>
        <position position="132"/>
    </location>
</feature>
<evidence type="ECO:0000313" key="2">
    <source>
        <dbReference type="Proteomes" id="UP000789702"/>
    </source>
</evidence>
<keyword evidence="2" id="KW-1185">Reference proteome</keyword>
<reference evidence="1" key="1">
    <citation type="submission" date="2021-06" db="EMBL/GenBank/DDBJ databases">
        <authorList>
            <person name="Kallberg Y."/>
            <person name="Tangrot J."/>
            <person name="Rosling A."/>
        </authorList>
    </citation>
    <scope>NUCLEOTIDE SEQUENCE</scope>
    <source>
        <strain evidence="1">IL203A</strain>
    </source>
</reference>
<organism evidence="1 2">
    <name type="scientific">Dentiscutata heterogama</name>
    <dbReference type="NCBI Taxonomy" id="1316150"/>
    <lineage>
        <taxon>Eukaryota</taxon>
        <taxon>Fungi</taxon>
        <taxon>Fungi incertae sedis</taxon>
        <taxon>Mucoromycota</taxon>
        <taxon>Glomeromycotina</taxon>
        <taxon>Glomeromycetes</taxon>
        <taxon>Diversisporales</taxon>
        <taxon>Gigasporaceae</taxon>
        <taxon>Dentiscutata</taxon>
    </lineage>
</organism>
<gene>
    <name evidence="1" type="ORF">DHETER_LOCUS8413</name>
</gene>